<dbReference type="Pfam" id="PF13672">
    <property type="entry name" value="PP2C_2"/>
    <property type="match status" value="1"/>
</dbReference>
<evidence type="ECO:0000313" key="3">
    <source>
        <dbReference type="Proteomes" id="UP000186015"/>
    </source>
</evidence>
<dbReference type="InterPro" id="IPR036457">
    <property type="entry name" value="PPM-type-like_dom_sf"/>
</dbReference>
<evidence type="ECO:0000259" key="1">
    <source>
        <dbReference type="Pfam" id="PF13672"/>
    </source>
</evidence>
<gene>
    <name evidence="2" type="ORF">SAMN05216469_10648</name>
</gene>
<protein>
    <submittedName>
        <fullName evidence="2">Serine/threonine protein phosphatase PrpC</fullName>
    </submittedName>
</protein>
<dbReference type="InterPro" id="IPR001932">
    <property type="entry name" value="PPM-type_phosphatase-like_dom"/>
</dbReference>
<reference evidence="2 3" key="1">
    <citation type="submission" date="2016-10" db="EMBL/GenBank/DDBJ databases">
        <authorList>
            <person name="de Groot N.N."/>
        </authorList>
    </citation>
    <scope>NUCLEOTIDE SEQUENCE [LARGE SCALE GENOMIC DNA]</scope>
    <source>
        <strain evidence="2 3">KH2T6</strain>
    </source>
</reference>
<dbReference type="OrthoDB" id="9805674at2"/>
<dbReference type="AlphaFoldDB" id="A0A1H7K3Y4"/>
<evidence type="ECO:0000313" key="2">
    <source>
        <dbReference type="EMBL" id="SEK81472.1"/>
    </source>
</evidence>
<dbReference type="Proteomes" id="UP000186015">
    <property type="component" value="Unassembled WGS sequence"/>
</dbReference>
<sequence length="301" mass="33380">MSFNGFSQSVMGASHVAKGIVCQDSSAHKITDRYAIAVVADGHGSKKHFRSNIGSQCAVEATIETIDRFYEDAEAFEANLPKNHKMIIRNIERQIIAAWNTKVLKHLEEHPVTAVEKKPFTPEEFENINPEQYYGTTLIAAVAGNGFTFGVQIGDGSFVAIFEDGEAIMPMEYEEANPANITSSMCNANAASMFESFYIDDKRLIALFSSTDGLYTSFGSEYDFRDYHVILASQVNSPAIEASVVKNITKRSHFGTEDDISLACVYDVEFAAEKEGLLKEMIDRNKRLAAERKAKLHTANF</sequence>
<dbReference type="SUPFAM" id="SSF81606">
    <property type="entry name" value="PP2C-like"/>
    <property type="match status" value="1"/>
</dbReference>
<dbReference type="RefSeq" id="WP_074832469.1">
    <property type="nucleotide sequence ID" value="NZ_FOAT01000006.1"/>
</dbReference>
<name>A0A1H7K3Y4_RUMAL</name>
<dbReference type="Gene3D" id="3.60.40.10">
    <property type="entry name" value="PPM-type phosphatase domain"/>
    <property type="match status" value="1"/>
</dbReference>
<proteinExistence type="predicted"/>
<accession>A0A1H7K3Y4</accession>
<dbReference type="EMBL" id="FOAT01000006">
    <property type="protein sequence ID" value="SEK81472.1"/>
    <property type="molecule type" value="Genomic_DNA"/>
</dbReference>
<organism evidence="2 3">
    <name type="scientific">Ruminococcus albus</name>
    <dbReference type="NCBI Taxonomy" id="1264"/>
    <lineage>
        <taxon>Bacteria</taxon>
        <taxon>Bacillati</taxon>
        <taxon>Bacillota</taxon>
        <taxon>Clostridia</taxon>
        <taxon>Eubacteriales</taxon>
        <taxon>Oscillospiraceae</taxon>
        <taxon>Ruminococcus</taxon>
    </lineage>
</organism>
<feature type="domain" description="PPM-type phosphatase" evidence="1">
    <location>
        <begin position="12"/>
        <end position="239"/>
    </location>
</feature>